<reference evidence="1 2" key="1">
    <citation type="journal article" date="2014" name="Int. J. Syst. Evol. Microbiol.">
        <title>Complete genome sequence of Corynebacterium casei LMG S-19264T (=DSM 44701T), isolated from a smear-ripened cheese.</title>
        <authorList>
            <consortium name="US DOE Joint Genome Institute (JGI-PGF)"/>
            <person name="Walter F."/>
            <person name="Albersmeier A."/>
            <person name="Kalinowski J."/>
            <person name="Ruckert C."/>
        </authorList>
    </citation>
    <scope>NUCLEOTIDE SEQUENCE [LARGE SCALE GENOMIC DNA]</scope>
    <source>
        <strain evidence="1 2">CGMCC 4.7111</strain>
    </source>
</reference>
<dbReference type="GO" id="GO:0008168">
    <property type="term" value="F:methyltransferase activity"/>
    <property type="evidence" value="ECO:0007669"/>
    <property type="project" value="UniProtKB-KW"/>
</dbReference>
<accession>A0A917YAJ8</accession>
<keyword evidence="1" id="KW-0489">Methyltransferase</keyword>
<comment type="caution">
    <text evidence="1">The sequence shown here is derived from an EMBL/GenBank/DDBJ whole genome shotgun (WGS) entry which is preliminary data.</text>
</comment>
<keyword evidence="1" id="KW-0808">Transferase</keyword>
<name>A0A917YAJ8_9ACTN</name>
<dbReference type="AlphaFoldDB" id="A0A917YAJ8"/>
<evidence type="ECO:0000313" key="2">
    <source>
        <dbReference type="Proteomes" id="UP000600365"/>
    </source>
</evidence>
<dbReference type="GO" id="GO:0032259">
    <property type="term" value="P:methylation"/>
    <property type="evidence" value="ECO:0007669"/>
    <property type="project" value="UniProtKB-KW"/>
</dbReference>
<dbReference type="SUPFAM" id="SSF53335">
    <property type="entry name" value="S-adenosyl-L-methionine-dependent methyltransferases"/>
    <property type="match status" value="2"/>
</dbReference>
<gene>
    <name evidence="1" type="ORF">GCM10011579_060090</name>
</gene>
<dbReference type="InterPro" id="IPR029063">
    <property type="entry name" value="SAM-dependent_MTases_sf"/>
</dbReference>
<sequence length="445" mass="49616">MINANPNVEAHYGALETRWNAVDGSLDFERLVVPTGNSESPFHRWFHLKEAFSVDLLPSILKKLSFEGLSELRILDCFAGGGTTLVSALELSSQVRVTATGIEQNPFLHHVSSSKVKALQEGPQLAQQLQDAFNEVGRIYGSDASFKADMPALSTFSNEAYFPPSLLASLLRIKAAIEHCDIPTLPRDLLLTAAASCVESTSRLRRDGRALRYASERQPREPWDEFSARVQQMIDDIDLSQPASGTGTVIRGDGRRPLLHVDGAAKKDLIIFSPPYPNNIDYTEIYKTEAWYLDFYTDAQQFRSQRLKTLRSHPSVRFSDEYDFECSSDAAAVRELVKPILEAVPDDKYATGRKQLIKGYADDMLTLFRQCREIISSDGRLVYVVGNSAHGSGDALFIIAADLIMARLAELANWRVEEISVARGLRRRVTNSRFLRESVVTLSPA</sequence>
<dbReference type="Proteomes" id="UP000600365">
    <property type="component" value="Unassembled WGS sequence"/>
</dbReference>
<evidence type="ECO:0000313" key="1">
    <source>
        <dbReference type="EMBL" id="GGN77649.1"/>
    </source>
</evidence>
<organism evidence="1 2">
    <name type="scientific">Streptomyces albiflavescens</name>
    <dbReference type="NCBI Taxonomy" id="1623582"/>
    <lineage>
        <taxon>Bacteria</taxon>
        <taxon>Bacillati</taxon>
        <taxon>Actinomycetota</taxon>
        <taxon>Actinomycetes</taxon>
        <taxon>Kitasatosporales</taxon>
        <taxon>Streptomycetaceae</taxon>
        <taxon>Streptomyces</taxon>
    </lineage>
</organism>
<keyword evidence="2" id="KW-1185">Reference proteome</keyword>
<dbReference type="EMBL" id="BMMM01000012">
    <property type="protein sequence ID" value="GGN77649.1"/>
    <property type="molecule type" value="Genomic_DNA"/>
</dbReference>
<proteinExistence type="predicted"/>
<dbReference type="Gene3D" id="3.40.50.150">
    <property type="entry name" value="Vaccinia Virus protein VP39"/>
    <property type="match status" value="2"/>
</dbReference>
<protein>
    <submittedName>
        <fullName evidence="1">DNA modification methyltransferase</fullName>
    </submittedName>
</protein>